<comment type="subcellular location">
    <subcellularLocation>
        <location evidence="1">Chromosome</location>
        <location evidence="1">Telomere</location>
    </subcellularLocation>
    <subcellularLocation>
        <location evidence="10">Nucleus</location>
    </subcellularLocation>
</comment>
<dbReference type="PIRSF" id="PIRSF038016">
    <property type="entry name" value="Telomere_bd-1_Pin2"/>
    <property type="match status" value="1"/>
</dbReference>
<dbReference type="GO" id="GO:0003720">
    <property type="term" value="F:telomerase activity"/>
    <property type="evidence" value="ECO:0007669"/>
    <property type="project" value="TreeGrafter"/>
</dbReference>
<dbReference type="Pfam" id="PF08558">
    <property type="entry name" value="TRF"/>
    <property type="match status" value="1"/>
</dbReference>
<evidence type="ECO:0000313" key="15">
    <source>
        <dbReference type="RefSeq" id="XP_013857783.1"/>
    </source>
</evidence>
<evidence type="ECO:0000256" key="10">
    <source>
        <dbReference type="PIRNR" id="PIRNR038016"/>
    </source>
</evidence>
<evidence type="ECO:0000256" key="9">
    <source>
        <dbReference type="ARBA" id="ARBA00023306"/>
    </source>
</evidence>
<dbReference type="RefSeq" id="XP_013857783.1">
    <property type="nucleotide sequence ID" value="XM_014002329.1"/>
</dbReference>
<dbReference type="InterPro" id="IPR001005">
    <property type="entry name" value="SANT/Myb"/>
</dbReference>
<dbReference type="Proteomes" id="UP000192220">
    <property type="component" value="Unplaced"/>
</dbReference>
<feature type="region of interest" description="Disordered" evidence="11">
    <location>
        <begin position="224"/>
        <end position="257"/>
    </location>
</feature>
<evidence type="ECO:0000256" key="8">
    <source>
        <dbReference type="ARBA" id="ARBA00023242"/>
    </source>
</evidence>
<evidence type="ECO:0000256" key="7">
    <source>
        <dbReference type="ARBA" id="ARBA00023125"/>
    </source>
</evidence>
<dbReference type="GO" id="GO:0042803">
    <property type="term" value="F:protein homodimerization activity"/>
    <property type="evidence" value="ECO:0007669"/>
    <property type="project" value="UniProtKB-UniRule"/>
</dbReference>
<keyword evidence="3" id="KW-1017">Isopeptide bond</keyword>
<dbReference type="SUPFAM" id="SSF63600">
    <property type="entry name" value="Telomeric repeat binding factor (TRF) dimerisation domain"/>
    <property type="match status" value="1"/>
</dbReference>
<feature type="compositionally biased region" description="Polar residues" evidence="11">
    <location>
        <begin position="233"/>
        <end position="245"/>
    </location>
</feature>
<dbReference type="SMART" id="SM00717">
    <property type="entry name" value="SANT"/>
    <property type="match status" value="1"/>
</dbReference>
<keyword evidence="2" id="KW-0158">Chromosome</keyword>
<feature type="domain" description="Myb-like" evidence="12">
    <location>
        <begin position="303"/>
        <end position="356"/>
    </location>
</feature>
<comment type="subunit">
    <text evidence="10">Homodimer.</text>
</comment>
<dbReference type="InterPro" id="IPR017930">
    <property type="entry name" value="Myb_dom"/>
</dbReference>
<evidence type="ECO:0000259" key="12">
    <source>
        <dbReference type="PROSITE" id="PS50090"/>
    </source>
</evidence>
<keyword evidence="5" id="KW-0832">Ubl conjugation</keyword>
<keyword evidence="8 10" id="KW-0539">Nucleus</keyword>
<dbReference type="GO" id="GO:1905839">
    <property type="term" value="P:negative regulation of telomeric D-loop disassembly"/>
    <property type="evidence" value="ECO:0007669"/>
    <property type="project" value="TreeGrafter"/>
</dbReference>
<evidence type="ECO:0000259" key="13">
    <source>
        <dbReference type="PROSITE" id="PS51294"/>
    </source>
</evidence>
<dbReference type="GO" id="GO:0007004">
    <property type="term" value="P:telomere maintenance via telomerase"/>
    <property type="evidence" value="ECO:0007669"/>
    <property type="project" value="TreeGrafter"/>
</dbReference>
<dbReference type="Gene3D" id="1.25.40.210">
    <property type="entry name" value="Telomere repeat-binding factor, dimerisation domain"/>
    <property type="match status" value="1"/>
</dbReference>
<dbReference type="Pfam" id="PF00249">
    <property type="entry name" value="Myb_DNA-binding"/>
    <property type="match status" value="1"/>
</dbReference>
<dbReference type="Gene3D" id="1.10.10.60">
    <property type="entry name" value="Homeodomain-like"/>
    <property type="match status" value="1"/>
</dbReference>
<evidence type="ECO:0000256" key="2">
    <source>
        <dbReference type="ARBA" id="ARBA00022454"/>
    </source>
</evidence>
<dbReference type="InterPro" id="IPR036507">
    <property type="entry name" value="Telomere_rpt-bd_fac_dimer_sf"/>
</dbReference>
<protein>
    <recommendedName>
        <fullName evidence="10">Telomeric repeat-binding factor</fullName>
    </recommendedName>
</protein>
<keyword evidence="6 10" id="KW-0779">Telomere</keyword>
<organism evidence="14 15">
    <name type="scientific">Austrofundulus limnaeus</name>
    <name type="common">Annual killifish</name>
    <dbReference type="NCBI Taxonomy" id="52670"/>
    <lineage>
        <taxon>Eukaryota</taxon>
        <taxon>Metazoa</taxon>
        <taxon>Chordata</taxon>
        <taxon>Craniata</taxon>
        <taxon>Vertebrata</taxon>
        <taxon>Euteleostomi</taxon>
        <taxon>Actinopterygii</taxon>
        <taxon>Neopterygii</taxon>
        <taxon>Teleostei</taxon>
        <taxon>Neoteleostei</taxon>
        <taxon>Acanthomorphata</taxon>
        <taxon>Ovalentaria</taxon>
        <taxon>Atherinomorphae</taxon>
        <taxon>Cyprinodontiformes</taxon>
        <taxon>Rivulidae</taxon>
        <taxon>Austrofundulus</taxon>
    </lineage>
</organism>
<dbReference type="PANTHER" id="PTHR46734:SF1">
    <property type="entry name" value="TELOMERIC REPEAT-BINDING FACTOR 1"/>
    <property type="match status" value="1"/>
</dbReference>
<evidence type="ECO:0000256" key="4">
    <source>
        <dbReference type="ARBA" id="ARBA00022553"/>
    </source>
</evidence>
<evidence type="ECO:0000256" key="11">
    <source>
        <dbReference type="SAM" id="MobiDB-lite"/>
    </source>
</evidence>
<dbReference type="OrthoDB" id="608866at2759"/>
<keyword evidence="4" id="KW-0597">Phosphoprotein</keyword>
<dbReference type="FunFam" id="1.25.40.210:FF:000001">
    <property type="entry name" value="Telomeric repeat-binding factor"/>
    <property type="match status" value="1"/>
</dbReference>
<dbReference type="CDD" id="cd11660">
    <property type="entry name" value="SANT_TRF"/>
    <property type="match status" value="1"/>
</dbReference>
<dbReference type="GO" id="GO:0003691">
    <property type="term" value="F:double-stranded telomeric DNA binding"/>
    <property type="evidence" value="ECO:0007669"/>
    <property type="project" value="UniProtKB-UniRule"/>
</dbReference>
<dbReference type="GO" id="GO:0071532">
    <property type="term" value="F:ankyrin repeat binding"/>
    <property type="evidence" value="ECO:0007669"/>
    <property type="project" value="TreeGrafter"/>
</dbReference>
<keyword evidence="9 10" id="KW-0131">Cell cycle</keyword>
<reference evidence="15" key="1">
    <citation type="submission" date="2025-08" db="UniProtKB">
        <authorList>
            <consortium name="RefSeq"/>
        </authorList>
    </citation>
    <scope>IDENTIFICATION</scope>
    <source>
        <strain evidence="15">Quisiro</strain>
        <tissue evidence="15">Liver</tissue>
    </source>
</reference>
<gene>
    <name evidence="15" type="primary">terf1</name>
</gene>
<dbReference type="PROSITE" id="PS51294">
    <property type="entry name" value="HTH_MYB"/>
    <property type="match status" value="1"/>
</dbReference>
<evidence type="ECO:0000256" key="6">
    <source>
        <dbReference type="ARBA" id="ARBA00022895"/>
    </source>
</evidence>
<evidence type="ECO:0000313" key="14">
    <source>
        <dbReference type="Proteomes" id="UP000192220"/>
    </source>
</evidence>
<evidence type="ECO:0000256" key="1">
    <source>
        <dbReference type="ARBA" id="ARBA00004574"/>
    </source>
</evidence>
<evidence type="ECO:0000256" key="3">
    <source>
        <dbReference type="ARBA" id="ARBA00022499"/>
    </source>
</evidence>
<dbReference type="InterPro" id="IPR017357">
    <property type="entry name" value="TERF1/2"/>
</dbReference>
<dbReference type="GO" id="GO:0008017">
    <property type="term" value="F:microtubule binding"/>
    <property type="evidence" value="ECO:0007669"/>
    <property type="project" value="TreeGrafter"/>
</dbReference>
<dbReference type="GO" id="GO:0005654">
    <property type="term" value="C:nucleoplasm"/>
    <property type="evidence" value="ECO:0007669"/>
    <property type="project" value="UniProtKB-ARBA"/>
</dbReference>
<feature type="compositionally biased region" description="Basic residues" evidence="11">
    <location>
        <begin position="246"/>
        <end position="255"/>
    </location>
</feature>
<dbReference type="CTD" id="7013"/>
<dbReference type="GO" id="GO:0098505">
    <property type="term" value="F:G-rich strand telomeric DNA binding"/>
    <property type="evidence" value="ECO:0007669"/>
    <property type="project" value="TreeGrafter"/>
</dbReference>
<feature type="domain" description="HTH myb-type" evidence="13">
    <location>
        <begin position="303"/>
        <end position="360"/>
    </location>
</feature>
<dbReference type="SUPFAM" id="SSF46689">
    <property type="entry name" value="Homeodomain-like"/>
    <property type="match status" value="1"/>
</dbReference>
<dbReference type="GO" id="GO:0008301">
    <property type="term" value="F:DNA binding, bending"/>
    <property type="evidence" value="ECO:0007669"/>
    <property type="project" value="TreeGrafter"/>
</dbReference>
<dbReference type="PROSITE" id="PS50090">
    <property type="entry name" value="MYB_LIKE"/>
    <property type="match status" value="1"/>
</dbReference>
<dbReference type="InterPro" id="IPR052450">
    <property type="entry name" value="TRBD-Containing_Protein"/>
</dbReference>
<comment type="function">
    <text evidence="10">Binds the telomeric double-stranded 5'-TTAGGG-3' repeat.</text>
</comment>
<dbReference type="InterPro" id="IPR009057">
    <property type="entry name" value="Homeodomain-like_sf"/>
</dbReference>
<dbReference type="PANTHER" id="PTHR46734">
    <property type="entry name" value="TELOMERIC REPEAT-BINDING FACTOR 1 TERF1"/>
    <property type="match status" value="1"/>
</dbReference>
<dbReference type="InterPro" id="IPR013867">
    <property type="entry name" value="Telomere_rpt-bd_fac_dimer_dom"/>
</dbReference>
<keyword evidence="14" id="KW-1185">Reference proteome</keyword>
<sequence length="362" mass="41654">MMESEVAASEGENTEDASFSDVSALVAGWMFDFMFVSLCRRFKEGELDEYNETLSVLEAIAQDKSLQGAVHKEKLFICAFLTRVTYGKELDVEFDEDKHLMPLMSATKVWWDLEHTVDDETLFRNIESLLFVQTVAVCLEKGQTSSASSALKWLEKSQKCPKSLRVKLSTVMRKMETYDPFLRSFSFDRLLEMIRSYLDTYLKKNPSDYLLKAATEVLQSSKNMERVKDEVSQDSSGTESPTKSVPKNKRTKRKLLPSTNAIFSTPDAFKSPCVSIKRLSKHELSQVTTAKPLKTSVETYRKNKKRTRMKWNSQLDKYLKDGVKSHGVGKWSLILKDYDFKGRTGTMLKDRWRILIKTREVE</sequence>
<evidence type="ECO:0000256" key="5">
    <source>
        <dbReference type="ARBA" id="ARBA00022843"/>
    </source>
</evidence>
<dbReference type="GO" id="GO:0008156">
    <property type="term" value="P:negative regulation of DNA replication"/>
    <property type="evidence" value="ECO:0007669"/>
    <property type="project" value="TreeGrafter"/>
</dbReference>
<keyword evidence="7 10" id="KW-0238">DNA-binding</keyword>
<dbReference type="GO" id="GO:0000783">
    <property type="term" value="C:nuclear telomere cap complex"/>
    <property type="evidence" value="ECO:0007669"/>
    <property type="project" value="TreeGrafter"/>
</dbReference>
<proteinExistence type="predicted"/>
<dbReference type="AlphaFoldDB" id="A0A2I4AQM0"/>
<name>A0A2I4AQM0_AUSLI</name>
<dbReference type="GeneID" id="106513477"/>
<accession>A0A2I4AQM0</accession>